<name>E1IHJ2_9CHLR</name>
<dbReference type="Proteomes" id="UP000054010">
    <property type="component" value="Unassembled WGS sequence"/>
</dbReference>
<reference evidence="2 3" key="1">
    <citation type="journal article" date="2011" name="J. Bacteriol.">
        <title>Draft genome sequence of the anoxygenic filamentous phototrophic bacterium Oscillochloris trichoides subsp. DG-6.</title>
        <authorList>
            <person name="Kuznetsov B.B."/>
            <person name="Ivanovsky R.N."/>
            <person name="Keppen O.I."/>
            <person name="Sukhacheva M.V."/>
            <person name="Bumazhkin B.K."/>
            <person name="Patutina E.O."/>
            <person name="Beletsky A.V."/>
            <person name="Mardanov A.V."/>
            <person name="Baslerov R.V."/>
            <person name="Panteleeva A.N."/>
            <person name="Kolganova T.V."/>
            <person name="Ravin N.V."/>
            <person name="Skryabin K.G."/>
        </authorList>
    </citation>
    <scope>NUCLEOTIDE SEQUENCE [LARGE SCALE GENOMIC DNA]</scope>
    <source>
        <strain evidence="2 3">DG-6</strain>
    </source>
</reference>
<dbReference type="EMBL" id="ADVR01000116">
    <property type="protein sequence ID" value="EFO79355.1"/>
    <property type="molecule type" value="Genomic_DNA"/>
</dbReference>
<dbReference type="InterPro" id="IPR006230">
    <property type="entry name" value="MutL"/>
</dbReference>
<dbReference type="eggNOG" id="COG1070">
    <property type="taxonomic scope" value="Bacteria"/>
</dbReference>
<dbReference type="HOGENOM" id="CLU_441265_0_0_0"/>
<comment type="caution">
    <text evidence="2">The sequence shown here is derived from an EMBL/GenBank/DDBJ whole genome shotgun (WGS) entry which is preliminary data.</text>
</comment>
<evidence type="ECO:0000313" key="2">
    <source>
        <dbReference type="EMBL" id="EFO79355.1"/>
    </source>
</evidence>
<protein>
    <recommendedName>
        <fullName evidence="4">Methylaspartate mutase</fullName>
    </recommendedName>
</protein>
<evidence type="ECO:0008006" key="4">
    <source>
        <dbReference type="Google" id="ProtNLM"/>
    </source>
</evidence>
<proteinExistence type="predicted"/>
<dbReference type="AlphaFoldDB" id="E1IHJ2"/>
<feature type="region of interest" description="Disordered" evidence="1">
    <location>
        <begin position="687"/>
        <end position="725"/>
    </location>
</feature>
<evidence type="ECO:0000256" key="1">
    <source>
        <dbReference type="SAM" id="MobiDB-lite"/>
    </source>
</evidence>
<gene>
    <name evidence="2" type="ORF">OSCT_2793</name>
</gene>
<dbReference type="STRING" id="765420.OSCT_2793"/>
<evidence type="ECO:0000313" key="3">
    <source>
        <dbReference type="Proteomes" id="UP000054010"/>
    </source>
</evidence>
<keyword evidence="3" id="KW-1185">Reference proteome</keyword>
<dbReference type="OrthoDB" id="9769453at2"/>
<accession>E1IHJ2</accession>
<organism evidence="2 3">
    <name type="scientific">Oscillochloris trichoides DG-6</name>
    <dbReference type="NCBI Taxonomy" id="765420"/>
    <lineage>
        <taxon>Bacteria</taxon>
        <taxon>Bacillati</taxon>
        <taxon>Chloroflexota</taxon>
        <taxon>Chloroflexia</taxon>
        <taxon>Chloroflexales</taxon>
        <taxon>Chloroflexineae</taxon>
        <taxon>Oscillochloridaceae</taxon>
        <taxon>Oscillochloris</taxon>
    </lineage>
</organism>
<sequence length="725" mass="76862">MAETRGSVLIAEIGSLITSVTLVDQVDGESRMIGHAETNSSIEPPYQNALYAVLEASAQIAEITGRQLLREGQLIMPQGKDRDGVDHLVVVTSAAGAMSLVITAIAADLSARSARHAIRATYTTLLQTVTLDDAARQPSMGSGGLSWIERQVQALLNLRPDAVLIAGGLEHGAIDALNRLAHIVSLTAVSTTIDHNGQQRQDVTARPVLYAGNSEARERVIEALSDRAEIFVVENLRPSLDVERLDATRLELSRLYEKQILPRLPGIAGLRRMSQAPIRTVCDVAGLLTRFVAERHGRRVLLVDAGASSSSAFYAAPGRYYPAVIGSCGVSYGISNILAERGVEAIRRWLPFPMSSSELTHRLLNKQLRPHLLPSTAEDLAIDLALAREAIGIALDALRGEISPDDYDWLIGCGGVLAHAPHPGLALLAILDATQAGRDQRQPILDIHLDSLGLVPVLGGLAGFHTDAAITVFDRDLRHNTPLATCVIPMGSGQPGEVAVEVELSRVGGKSEHCTVRHGEIVRLALAPGRFAQLTLRPAPGVQIGSAAPGEVVVSDPAGIAGSALGIVIDARGRPIQLPSDDQQRYLKLWEWMVALGAEKGANPYITANASLPVPEPAAPVATIRLPAEVIEPPAVAIEAPPEVAPPITIPLEPPALAASEVVGSGETKAAPGKRISLSDLAAQEGLKLPDLPPAAPTEALGNDLDALRQSMESPKRRGWFGKKK</sequence>
<dbReference type="Pfam" id="PF13941">
    <property type="entry name" value="MutL"/>
    <property type="match status" value="1"/>
</dbReference>